<keyword evidence="2" id="KW-1185">Reference proteome</keyword>
<gene>
    <name evidence="1" type="ORF">SAMN02927921_03104</name>
</gene>
<dbReference type="EMBL" id="FPJE01000018">
    <property type="protein sequence ID" value="SFW66294.1"/>
    <property type="molecule type" value="Genomic_DNA"/>
</dbReference>
<dbReference type="RefSeq" id="WP_072318299.1">
    <property type="nucleotide sequence ID" value="NZ_FPJE01000018.1"/>
</dbReference>
<protein>
    <recommendedName>
        <fullName evidence="3">DUF4249 family protein</fullName>
    </recommendedName>
</protein>
<evidence type="ECO:0000313" key="2">
    <source>
        <dbReference type="Proteomes" id="UP000182248"/>
    </source>
</evidence>
<dbReference type="OrthoDB" id="1185811at2"/>
<dbReference type="Proteomes" id="UP000182248">
    <property type="component" value="Unassembled WGS sequence"/>
</dbReference>
<sequence>MRKIQTPFFITLLQIMIFCSCQPDKEKDDPEYLLQPFSTTQTQCFDIGTGDAIMLTGKAGTKIWFERNFFNLGEDQNVTLVLREFYDFRELLFHRINTITDDNRLLRSSGVVFLDLIDEKGASVSLRKNQRIPIHFPDNRLAGHQILYADAKSPGDIRWKLEESLYVSIIAFDTEYRIDMPKTIPRDSLSRYHEIAYEKIGYPIMSDKLKWINIDAFVEPDGYLDVEVEISGKTCDYYTFYVLYKGINSFISYQKASEDLFLSEIPIVRNTRLLVVGQRDDVFYFGETVLKRNTKRVLIQTKPIGEDALREQF</sequence>
<proteinExistence type="predicted"/>
<reference evidence="1 2" key="1">
    <citation type="submission" date="2016-11" db="EMBL/GenBank/DDBJ databases">
        <authorList>
            <person name="Jaros S."/>
            <person name="Januszkiewicz K."/>
            <person name="Wedrychowicz H."/>
        </authorList>
    </citation>
    <scope>NUCLEOTIDE SEQUENCE [LARGE SCALE GENOMIC DNA]</scope>
    <source>
        <strain evidence="1 2">CGMCC 1.12145</strain>
    </source>
</reference>
<evidence type="ECO:0008006" key="3">
    <source>
        <dbReference type="Google" id="ProtNLM"/>
    </source>
</evidence>
<name>A0A1K1R3X5_9FLAO</name>
<organism evidence="1 2">
    <name type="scientific">Sinomicrobium oceani</name>
    <dbReference type="NCBI Taxonomy" id="1150368"/>
    <lineage>
        <taxon>Bacteria</taxon>
        <taxon>Pseudomonadati</taxon>
        <taxon>Bacteroidota</taxon>
        <taxon>Flavobacteriia</taxon>
        <taxon>Flavobacteriales</taxon>
        <taxon>Flavobacteriaceae</taxon>
        <taxon>Sinomicrobium</taxon>
    </lineage>
</organism>
<dbReference type="STRING" id="1150368.SAMN02927921_03104"/>
<dbReference type="AlphaFoldDB" id="A0A1K1R3X5"/>
<dbReference type="PROSITE" id="PS51257">
    <property type="entry name" value="PROKAR_LIPOPROTEIN"/>
    <property type="match status" value="1"/>
</dbReference>
<accession>A0A1K1R3X5</accession>
<evidence type="ECO:0000313" key="1">
    <source>
        <dbReference type="EMBL" id="SFW66294.1"/>
    </source>
</evidence>